<accession>A0A3B7MEP6</accession>
<evidence type="ECO:0000313" key="3">
    <source>
        <dbReference type="Proteomes" id="UP000261812"/>
    </source>
</evidence>
<organism evidence="2 3">
    <name type="scientific">Thermosynechococcus sichuanensis E542</name>
    <dbReference type="NCBI Taxonomy" id="2016101"/>
    <lineage>
        <taxon>Bacteria</taxon>
        <taxon>Bacillati</taxon>
        <taxon>Cyanobacteriota</taxon>
        <taxon>Cyanophyceae</taxon>
        <taxon>Acaryochloridales</taxon>
        <taxon>Thermosynechococcaceae</taxon>
        <taxon>Thermosynechococcus</taxon>
        <taxon>Thermosynechococcus sichuanensis</taxon>
    </lineage>
</organism>
<protein>
    <submittedName>
        <fullName evidence="2">DUF1345 domain-containing protein</fullName>
    </submittedName>
</protein>
<dbReference type="Proteomes" id="UP000261812">
    <property type="component" value="Chromosome"/>
</dbReference>
<keyword evidence="3" id="KW-1185">Reference proteome</keyword>
<name>A0A3B7MEP6_9CYAN</name>
<dbReference type="EMBL" id="CP032152">
    <property type="protein sequence ID" value="AXY68065.2"/>
    <property type="molecule type" value="Genomic_DNA"/>
</dbReference>
<gene>
    <name evidence="2" type="ORF">D3A95_07975</name>
</gene>
<dbReference type="RefSeq" id="WP_181494523.1">
    <property type="nucleotide sequence ID" value="NZ_CP032152.1"/>
</dbReference>
<dbReference type="InterPro" id="IPR009781">
    <property type="entry name" value="DUF1345"/>
</dbReference>
<dbReference type="AlphaFoldDB" id="A0A3B7MEP6"/>
<dbReference type="Pfam" id="PF07077">
    <property type="entry name" value="DUF1345"/>
    <property type="match status" value="1"/>
</dbReference>
<evidence type="ECO:0000256" key="1">
    <source>
        <dbReference type="SAM" id="Phobius"/>
    </source>
</evidence>
<proteinExistence type="predicted"/>
<feature type="transmembrane region" description="Helical" evidence="1">
    <location>
        <begin position="199"/>
        <end position="222"/>
    </location>
</feature>
<feature type="transmembrane region" description="Helical" evidence="1">
    <location>
        <begin position="79"/>
        <end position="104"/>
    </location>
</feature>
<dbReference type="KEGG" id="tsq:D3A95_07975"/>
<keyword evidence="1" id="KW-0472">Membrane</keyword>
<feature type="transmembrane region" description="Helical" evidence="1">
    <location>
        <begin position="116"/>
        <end position="139"/>
    </location>
</feature>
<evidence type="ECO:0000313" key="2">
    <source>
        <dbReference type="EMBL" id="AXY68065.2"/>
    </source>
</evidence>
<sequence>MNRISPWISQMSLGMRILLAVLAGAIALGVTSHWLSVGQRWMLGWDVGVSTYLVLLLQMMVSANSLATERRSRVGEPNALAILVIVVLTAIASMIATALILAYGKTPNNPQLSLDVGLATWAVLAAWFLTHTSFALQYARYYYDDNFPRVNDFGYAGGLDFPGEGEPDYLDFMYFSFTISLTSQTSDVAIEERRIRRLVLFHQIVSFFFYSVIVGLVINVIADLW</sequence>
<reference evidence="3" key="1">
    <citation type="submission" date="2018-09" db="EMBL/GenBank/DDBJ databases">
        <title>Complete genome sequence of thermophilic cyanobacteria strain Thermosynechococcus elongatus PKUAC-SCTE542.</title>
        <authorList>
            <person name="Liang Y."/>
            <person name="Tang J."/>
            <person name="Daroch M."/>
        </authorList>
    </citation>
    <scope>NUCLEOTIDE SEQUENCE [LARGE SCALE GENOMIC DNA]</scope>
    <source>
        <strain evidence="3">E542</strain>
    </source>
</reference>
<keyword evidence="1" id="KW-0812">Transmembrane</keyword>
<feature type="transmembrane region" description="Helical" evidence="1">
    <location>
        <begin position="48"/>
        <end position="67"/>
    </location>
</feature>
<keyword evidence="1" id="KW-1133">Transmembrane helix</keyword>